<name>A0A2Z3HJX2_9CAUL</name>
<dbReference type="InterPro" id="IPR004360">
    <property type="entry name" value="Glyas_Fos-R_dOase_dom"/>
</dbReference>
<dbReference type="KEGG" id="phb:HYN04_03020"/>
<dbReference type="InterPro" id="IPR029068">
    <property type="entry name" value="Glyas_Bleomycin-R_OHBP_Dase"/>
</dbReference>
<dbReference type="RefSeq" id="WP_110449392.1">
    <property type="nucleotide sequence ID" value="NZ_CP029479.1"/>
</dbReference>
<dbReference type="InterPro" id="IPR037523">
    <property type="entry name" value="VOC_core"/>
</dbReference>
<dbReference type="PROSITE" id="PS51819">
    <property type="entry name" value="VOC"/>
    <property type="match status" value="1"/>
</dbReference>
<proteinExistence type="predicted"/>
<protein>
    <submittedName>
        <fullName evidence="3">Glyoxalase</fullName>
    </submittedName>
</protein>
<evidence type="ECO:0000256" key="1">
    <source>
        <dbReference type="SAM" id="MobiDB-lite"/>
    </source>
</evidence>
<dbReference type="Proteomes" id="UP000247763">
    <property type="component" value="Chromosome"/>
</dbReference>
<dbReference type="SUPFAM" id="SSF54593">
    <property type="entry name" value="Glyoxalase/Bleomycin resistance protein/Dihydroxybiphenyl dioxygenase"/>
    <property type="match status" value="1"/>
</dbReference>
<dbReference type="InterPro" id="IPR052537">
    <property type="entry name" value="Extradiol_RC_dioxygenase"/>
</dbReference>
<evidence type="ECO:0000313" key="3">
    <source>
        <dbReference type="EMBL" id="AWM76823.1"/>
    </source>
</evidence>
<gene>
    <name evidence="3" type="ORF">HYN04_03020</name>
</gene>
<keyword evidence="4" id="KW-1185">Reference proteome</keyword>
<accession>A0A2Z3HJX2</accession>
<feature type="domain" description="VOC" evidence="2">
    <location>
        <begin position="6"/>
        <end position="143"/>
    </location>
</feature>
<dbReference type="PANTHER" id="PTHR36110">
    <property type="entry name" value="RING-CLEAVING DIOXYGENASE MHQE-RELATED"/>
    <property type="match status" value="1"/>
</dbReference>
<dbReference type="Pfam" id="PF00903">
    <property type="entry name" value="Glyoxalase"/>
    <property type="match status" value="1"/>
</dbReference>
<dbReference type="EMBL" id="CP029479">
    <property type="protein sequence ID" value="AWM76823.1"/>
    <property type="molecule type" value="Genomic_DNA"/>
</dbReference>
<evidence type="ECO:0000313" key="4">
    <source>
        <dbReference type="Proteomes" id="UP000247763"/>
    </source>
</evidence>
<sequence>MPRLRGLHHLAFSTTDMKGQIAFFSEVLGMRLTALFWMHGVPGAWHGFLELDDNASVAFVAMPDNAKGKSELGSSHAAHGGGASAPGTMQHVAFNVESMEDLMAFRNRIRQNGVPVFGPVDHGFCQSIYFAGPEGLNLEISTSVNPPDPDEWIDPEVVALAGISAEELAAFRSPPAGPGARPETPQPAFDPAKPHLKYPPALYEKLLEMPDEVYVARASYNEPPARKLAADPAE</sequence>
<dbReference type="Gene3D" id="3.10.180.10">
    <property type="entry name" value="2,3-Dihydroxybiphenyl 1,2-Dioxygenase, domain 1"/>
    <property type="match status" value="1"/>
</dbReference>
<reference evidence="4" key="1">
    <citation type="submission" date="2018-05" db="EMBL/GenBank/DDBJ databases">
        <title>Genome sequencing of Phenylobacterium sp. HYN0004.</title>
        <authorList>
            <person name="Yi H."/>
            <person name="Baek C."/>
        </authorList>
    </citation>
    <scope>NUCLEOTIDE SEQUENCE [LARGE SCALE GENOMIC DNA]</scope>
    <source>
        <strain evidence="4">HYN0004</strain>
    </source>
</reference>
<feature type="region of interest" description="Disordered" evidence="1">
    <location>
        <begin position="171"/>
        <end position="195"/>
    </location>
</feature>
<dbReference type="OrthoDB" id="9803142at2"/>
<evidence type="ECO:0000259" key="2">
    <source>
        <dbReference type="PROSITE" id="PS51819"/>
    </source>
</evidence>
<organism evidence="3 4">
    <name type="scientific">Phenylobacterium parvum</name>
    <dbReference type="NCBI Taxonomy" id="2201350"/>
    <lineage>
        <taxon>Bacteria</taxon>
        <taxon>Pseudomonadati</taxon>
        <taxon>Pseudomonadota</taxon>
        <taxon>Alphaproteobacteria</taxon>
        <taxon>Caulobacterales</taxon>
        <taxon>Caulobacteraceae</taxon>
        <taxon>Phenylobacterium</taxon>
    </lineage>
</organism>
<dbReference type="PANTHER" id="PTHR36110:SF4">
    <property type="entry name" value="RING-CLEAVING DIOXYGENASE MHQA-RELATED"/>
    <property type="match status" value="1"/>
</dbReference>
<dbReference type="AlphaFoldDB" id="A0A2Z3HJX2"/>